<dbReference type="InterPro" id="IPR029058">
    <property type="entry name" value="AB_hydrolase_fold"/>
</dbReference>
<dbReference type="Gene3D" id="3.40.50.1820">
    <property type="entry name" value="alpha/beta hydrolase"/>
    <property type="match status" value="1"/>
</dbReference>
<keyword evidence="3" id="KW-1185">Reference proteome</keyword>
<dbReference type="AlphaFoldDB" id="A0A6B8W2W2"/>
<protein>
    <submittedName>
        <fullName evidence="2">Diacylglycerol acyltransferase/mycolyltransferase Ag85A</fullName>
        <ecNumber evidence="2">2.3.1.122</ecNumber>
    </submittedName>
</protein>
<dbReference type="SUPFAM" id="SSF53474">
    <property type="entry name" value="alpha/beta-Hydrolases"/>
    <property type="match status" value="1"/>
</dbReference>
<dbReference type="InterPro" id="IPR000801">
    <property type="entry name" value="Esterase-like"/>
</dbReference>
<evidence type="ECO:0000256" key="1">
    <source>
        <dbReference type="SAM" id="SignalP"/>
    </source>
</evidence>
<dbReference type="InterPro" id="IPR050583">
    <property type="entry name" value="Mycobacterial_A85_antigen"/>
</dbReference>
<keyword evidence="2" id="KW-0012">Acyltransferase</keyword>
<dbReference type="GO" id="GO:0050348">
    <property type="term" value="F:trehalose O-mycolyltransferase activity"/>
    <property type="evidence" value="ECO:0007669"/>
    <property type="project" value="UniProtKB-EC"/>
</dbReference>
<dbReference type="KEGG" id="cok:COCCU_01790"/>
<dbReference type="PANTHER" id="PTHR48098">
    <property type="entry name" value="ENTEROCHELIN ESTERASE-RELATED"/>
    <property type="match status" value="1"/>
</dbReference>
<organism evidence="2 3">
    <name type="scientific">Corynebacterium occultum</name>
    <dbReference type="NCBI Taxonomy" id="2675219"/>
    <lineage>
        <taxon>Bacteria</taxon>
        <taxon>Bacillati</taxon>
        <taxon>Actinomycetota</taxon>
        <taxon>Actinomycetes</taxon>
        <taxon>Mycobacteriales</taxon>
        <taxon>Corynebacteriaceae</taxon>
        <taxon>Corynebacterium</taxon>
    </lineage>
</organism>
<evidence type="ECO:0000313" key="3">
    <source>
        <dbReference type="Proteomes" id="UP000424462"/>
    </source>
</evidence>
<name>A0A6B8W2W2_9CORY</name>
<feature type="signal peptide" evidence="1">
    <location>
        <begin position="1"/>
        <end position="22"/>
    </location>
</feature>
<keyword evidence="2" id="KW-0808">Transferase</keyword>
<sequence length="368" mass="39264" precursor="true">MKFLHRLAAPLAVLSICVTAAAGGMPLAGAGTMGEPTPADLAAGAPVSEIYPETAPVTADSPEWRHQLHADTSGRIEELIATSPAMDGREISLAVIRAEQPGAPTMYMLNGADGGEGGANWIQQTDILDFFLDKNVNVVIPMEGAFSYYTDWVTEHPGLGGKQRWETFLTRELPVPIESHLQANNDRAITGMSMSATSSLLLAQHNPGFYAAVGSFSGCAATSNPVGYLAMQTTLDRAGTSPEQVWGPRGTANWHYNDALINAAELRGTEIYVSNGSGLAGKWDLPSSPRLQEFNQIQVSAAMAETIVVGGAIEAVTNTCTHDLATALAAEDIPATFSFRPTGTHSWGYWQQDLWDSWPTFARALNLS</sequence>
<dbReference type="RefSeq" id="WP_156229892.1">
    <property type="nucleotide sequence ID" value="NZ_CP046455.1"/>
</dbReference>
<reference evidence="2 3" key="1">
    <citation type="submission" date="2019-11" db="EMBL/GenBank/DDBJ databases">
        <title>Complete genome sequence of Corynebacterium kalinowskii 1959, a novel Corynebacterium species isolated from soil of a small paddock in Vilsendorf, Germany.</title>
        <authorList>
            <person name="Schaffert L."/>
            <person name="Ruwe M."/>
            <person name="Milse J."/>
            <person name="Hanuschka K."/>
            <person name="Ortseifen V."/>
            <person name="Droste J."/>
            <person name="Brandt D."/>
            <person name="Schlueter L."/>
            <person name="Kutter Y."/>
            <person name="Vinke S."/>
            <person name="Viehoefer P."/>
            <person name="Jacob L."/>
            <person name="Luebke N.-C."/>
            <person name="Schulte-Berndt E."/>
            <person name="Hain C."/>
            <person name="Linder M."/>
            <person name="Schmidt P."/>
            <person name="Wollenschlaeger L."/>
            <person name="Luttermann T."/>
            <person name="Thieme E."/>
            <person name="Hassa J."/>
            <person name="Haak M."/>
            <person name="Wittchen M."/>
            <person name="Mentz A."/>
            <person name="Persicke M."/>
            <person name="Busche T."/>
            <person name="Ruckert C."/>
        </authorList>
    </citation>
    <scope>NUCLEOTIDE SEQUENCE [LARGE SCALE GENOMIC DNA]</scope>
    <source>
        <strain evidence="2 3">2039</strain>
    </source>
</reference>
<evidence type="ECO:0000313" key="2">
    <source>
        <dbReference type="EMBL" id="QGU06317.1"/>
    </source>
</evidence>
<gene>
    <name evidence="2" type="primary">fbpA1</name>
    <name evidence="2" type="ORF">COCCU_01790</name>
</gene>
<keyword evidence="1" id="KW-0732">Signal</keyword>
<proteinExistence type="predicted"/>
<dbReference type="Proteomes" id="UP000424462">
    <property type="component" value="Chromosome"/>
</dbReference>
<dbReference type="EC" id="2.3.1.122" evidence="2"/>
<dbReference type="PANTHER" id="PTHR48098:SF1">
    <property type="entry name" value="DIACYLGLYCEROL ACYLTRANSFERASE_MYCOLYLTRANSFERASE AG85A"/>
    <property type="match status" value="1"/>
</dbReference>
<feature type="chain" id="PRO_5025614295" evidence="1">
    <location>
        <begin position="23"/>
        <end position="368"/>
    </location>
</feature>
<dbReference type="EMBL" id="CP046455">
    <property type="protein sequence ID" value="QGU06317.1"/>
    <property type="molecule type" value="Genomic_DNA"/>
</dbReference>
<dbReference type="Pfam" id="PF00756">
    <property type="entry name" value="Esterase"/>
    <property type="match status" value="1"/>
</dbReference>
<accession>A0A6B8W2W2</accession>